<name>A0A0E9X1V2_ANGAN</name>
<dbReference type="EMBL" id="GBXM01012156">
    <property type="protein sequence ID" value="JAH96421.1"/>
    <property type="molecule type" value="Transcribed_RNA"/>
</dbReference>
<reference evidence="1" key="2">
    <citation type="journal article" date="2015" name="Fish Shellfish Immunol.">
        <title>Early steps in the European eel (Anguilla anguilla)-Vibrio vulnificus interaction in the gills: Role of the RtxA13 toxin.</title>
        <authorList>
            <person name="Callol A."/>
            <person name="Pajuelo D."/>
            <person name="Ebbesson L."/>
            <person name="Teles M."/>
            <person name="MacKenzie S."/>
            <person name="Amaro C."/>
        </authorList>
    </citation>
    <scope>NUCLEOTIDE SEQUENCE</scope>
</reference>
<accession>A0A0E9X1V2</accession>
<reference evidence="1" key="1">
    <citation type="submission" date="2014-11" db="EMBL/GenBank/DDBJ databases">
        <authorList>
            <person name="Amaro Gonzalez C."/>
        </authorList>
    </citation>
    <scope>NUCLEOTIDE SEQUENCE</scope>
</reference>
<sequence length="67" mass="7740">MEWLDCIQEACPLLQAKQYKCLTAVTFTCFNMQCSKHDSVRQTSYCIDPLGLKRTSRWSNCIAKQCT</sequence>
<organism evidence="1">
    <name type="scientific">Anguilla anguilla</name>
    <name type="common">European freshwater eel</name>
    <name type="synonym">Muraena anguilla</name>
    <dbReference type="NCBI Taxonomy" id="7936"/>
    <lineage>
        <taxon>Eukaryota</taxon>
        <taxon>Metazoa</taxon>
        <taxon>Chordata</taxon>
        <taxon>Craniata</taxon>
        <taxon>Vertebrata</taxon>
        <taxon>Euteleostomi</taxon>
        <taxon>Actinopterygii</taxon>
        <taxon>Neopterygii</taxon>
        <taxon>Teleostei</taxon>
        <taxon>Anguilliformes</taxon>
        <taxon>Anguillidae</taxon>
        <taxon>Anguilla</taxon>
    </lineage>
</organism>
<proteinExistence type="predicted"/>
<protein>
    <submittedName>
        <fullName evidence="1">Uncharacterized protein</fullName>
    </submittedName>
</protein>
<evidence type="ECO:0000313" key="1">
    <source>
        <dbReference type="EMBL" id="JAH96421.1"/>
    </source>
</evidence>
<dbReference type="AlphaFoldDB" id="A0A0E9X1V2"/>